<evidence type="ECO:0000256" key="1">
    <source>
        <dbReference type="SAM" id="MobiDB-lite"/>
    </source>
</evidence>
<reference evidence="3" key="1">
    <citation type="submission" date="2016-06" db="EMBL/GenBank/DDBJ databases">
        <title>Parallel loss of symbiosis genes in relatives of nitrogen-fixing non-legume Parasponia.</title>
        <authorList>
            <person name="Van Velzen R."/>
            <person name="Holmer R."/>
            <person name="Bu F."/>
            <person name="Rutten L."/>
            <person name="Van Zeijl A."/>
            <person name="Liu W."/>
            <person name="Santuari L."/>
            <person name="Cao Q."/>
            <person name="Sharma T."/>
            <person name="Shen D."/>
            <person name="Roswanjaya Y."/>
            <person name="Wardhani T."/>
            <person name="Kalhor M.S."/>
            <person name="Jansen J."/>
            <person name="Van den Hoogen J."/>
            <person name="Gungor B."/>
            <person name="Hartog M."/>
            <person name="Hontelez J."/>
            <person name="Verver J."/>
            <person name="Yang W.-C."/>
            <person name="Schijlen E."/>
            <person name="Repin R."/>
            <person name="Schilthuizen M."/>
            <person name="Schranz E."/>
            <person name="Heidstra R."/>
            <person name="Miyata K."/>
            <person name="Fedorova E."/>
            <person name="Kohlen W."/>
            <person name="Bisseling T."/>
            <person name="Smit S."/>
            <person name="Geurts R."/>
        </authorList>
    </citation>
    <scope>NUCLEOTIDE SEQUENCE [LARGE SCALE GENOMIC DNA]</scope>
    <source>
        <strain evidence="3">cv. WU1-14</strain>
    </source>
</reference>
<proteinExistence type="predicted"/>
<accession>A0A2P5AWY4</accession>
<gene>
    <name evidence="2" type="ORF">PanWU01x14_292260</name>
</gene>
<keyword evidence="3" id="KW-1185">Reference proteome</keyword>
<dbReference type="EMBL" id="JXTB01000423">
    <property type="protein sequence ID" value="PON41074.1"/>
    <property type="molecule type" value="Genomic_DNA"/>
</dbReference>
<protein>
    <submittedName>
        <fullName evidence="2">Uncharacterized protein</fullName>
    </submittedName>
</protein>
<dbReference type="AlphaFoldDB" id="A0A2P5AWY4"/>
<comment type="caution">
    <text evidence="2">The sequence shown here is derived from an EMBL/GenBank/DDBJ whole genome shotgun (WGS) entry which is preliminary data.</text>
</comment>
<name>A0A2P5AWY4_PARAD</name>
<feature type="compositionally biased region" description="Basic residues" evidence="1">
    <location>
        <begin position="71"/>
        <end position="83"/>
    </location>
</feature>
<evidence type="ECO:0000313" key="2">
    <source>
        <dbReference type="EMBL" id="PON41074.1"/>
    </source>
</evidence>
<feature type="region of interest" description="Disordered" evidence="1">
    <location>
        <begin position="64"/>
        <end position="85"/>
    </location>
</feature>
<feature type="non-terminal residue" evidence="2">
    <location>
        <position position="1"/>
    </location>
</feature>
<dbReference type="Proteomes" id="UP000237105">
    <property type="component" value="Unassembled WGS sequence"/>
</dbReference>
<organism evidence="2 3">
    <name type="scientific">Parasponia andersonii</name>
    <name type="common">Sponia andersonii</name>
    <dbReference type="NCBI Taxonomy" id="3476"/>
    <lineage>
        <taxon>Eukaryota</taxon>
        <taxon>Viridiplantae</taxon>
        <taxon>Streptophyta</taxon>
        <taxon>Embryophyta</taxon>
        <taxon>Tracheophyta</taxon>
        <taxon>Spermatophyta</taxon>
        <taxon>Magnoliopsida</taxon>
        <taxon>eudicotyledons</taxon>
        <taxon>Gunneridae</taxon>
        <taxon>Pentapetalae</taxon>
        <taxon>rosids</taxon>
        <taxon>fabids</taxon>
        <taxon>Rosales</taxon>
        <taxon>Cannabaceae</taxon>
        <taxon>Parasponia</taxon>
    </lineage>
</organism>
<evidence type="ECO:0000313" key="3">
    <source>
        <dbReference type="Proteomes" id="UP000237105"/>
    </source>
</evidence>
<sequence>KTGKITKDIMDVNLAKSDNGTHAASASSSGVQNVAFNKENLVPQCIKEMQMVVSKDWVIESEDGWQQVSTKSRKQKVSSRGRVRPVERRLDRALCNEALLNH</sequence>